<proteinExistence type="predicted"/>
<keyword evidence="3" id="KW-1185">Reference proteome</keyword>
<evidence type="ECO:0000313" key="3">
    <source>
        <dbReference type="Proteomes" id="UP000023152"/>
    </source>
</evidence>
<feature type="transmembrane region" description="Helical" evidence="1">
    <location>
        <begin position="33"/>
        <end position="50"/>
    </location>
</feature>
<evidence type="ECO:0000313" key="2">
    <source>
        <dbReference type="EMBL" id="ETO21001.1"/>
    </source>
</evidence>
<reference evidence="2 3" key="1">
    <citation type="journal article" date="2013" name="Curr. Biol.">
        <title>The Genome of the Foraminiferan Reticulomyxa filosa.</title>
        <authorList>
            <person name="Glockner G."/>
            <person name="Hulsmann N."/>
            <person name="Schleicher M."/>
            <person name="Noegel A.A."/>
            <person name="Eichinger L."/>
            <person name="Gallinger C."/>
            <person name="Pawlowski J."/>
            <person name="Sierra R."/>
            <person name="Euteneuer U."/>
            <person name="Pillet L."/>
            <person name="Moustafa A."/>
            <person name="Platzer M."/>
            <person name="Groth M."/>
            <person name="Szafranski K."/>
            <person name="Schliwa M."/>
        </authorList>
    </citation>
    <scope>NUCLEOTIDE SEQUENCE [LARGE SCALE GENOMIC DNA]</scope>
</reference>
<feature type="transmembrane region" description="Helical" evidence="1">
    <location>
        <begin position="152"/>
        <end position="180"/>
    </location>
</feature>
<keyword evidence="1" id="KW-0472">Membrane</keyword>
<organism evidence="2 3">
    <name type="scientific">Reticulomyxa filosa</name>
    <dbReference type="NCBI Taxonomy" id="46433"/>
    <lineage>
        <taxon>Eukaryota</taxon>
        <taxon>Sar</taxon>
        <taxon>Rhizaria</taxon>
        <taxon>Retaria</taxon>
        <taxon>Foraminifera</taxon>
        <taxon>Monothalamids</taxon>
        <taxon>Reticulomyxidae</taxon>
        <taxon>Reticulomyxa</taxon>
    </lineage>
</organism>
<accession>X6N4Q5</accession>
<dbReference type="EMBL" id="ASPP01012029">
    <property type="protein sequence ID" value="ETO21001.1"/>
    <property type="molecule type" value="Genomic_DNA"/>
</dbReference>
<feature type="transmembrane region" description="Helical" evidence="1">
    <location>
        <begin position="106"/>
        <end position="132"/>
    </location>
</feature>
<protein>
    <submittedName>
        <fullName evidence="2">Uncharacterized protein</fullName>
    </submittedName>
</protein>
<gene>
    <name evidence="2" type="ORF">RFI_16201</name>
</gene>
<evidence type="ECO:0000256" key="1">
    <source>
        <dbReference type="SAM" id="Phobius"/>
    </source>
</evidence>
<name>X6N4Q5_RETFI</name>
<dbReference type="AlphaFoldDB" id="X6N4Q5"/>
<keyword evidence="1" id="KW-1133">Transmembrane helix</keyword>
<feature type="transmembrane region" description="Helical" evidence="1">
    <location>
        <begin position="7"/>
        <end position="27"/>
    </location>
</feature>
<dbReference type="Proteomes" id="UP000023152">
    <property type="component" value="Unassembled WGS sequence"/>
</dbReference>
<sequence>MILAAMWVVPYFAIHRLFYLLTFGLGYDDKVLIVLRICTFQLFTVFPGNVHSLRMWKIHYDFKLVQLTSNEKWKRIIMSNGNPAVTNNKSSHFYLRHQNTIGNLKWLFNFIIILSVIEGTLSGFVSICISLFGFLTETVNHFQTLFFLPSTMYLMLSFGKLHLLLMIAFLSKFCTFFFFLRIR</sequence>
<keyword evidence="1" id="KW-0812">Transmembrane</keyword>
<comment type="caution">
    <text evidence="2">The sequence shown here is derived from an EMBL/GenBank/DDBJ whole genome shotgun (WGS) entry which is preliminary data.</text>
</comment>